<organism evidence="2 3">
    <name type="scientific">Polarella glacialis</name>
    <name type="common">Dinoflagellate</name>
    <dbReference type="NCBI Taxonomy" id="89957"/>
    <lineage>
        <taxon>Eukaryota</taxon>
        <taxon>Sar</taxon>
        <taxon>Alveolata</taxon>
        <taxon>Dinophyceae</taxon>
        <taxon>Suessiales</taxon>
        <taxon>Suessiaceae</taxon>
        <taxon>Polarella</taxon>
    </lineage>
</organism>
<keyword evidence="3" id="KW-1185">Reference proteome</keyword>
<dbReference type="EMBL" id="CAJNNV010028781">
    <property type="protein sequence ID" value="CAE8625761.1"/>
    <property type="molecule type" value="Genomic_DNA"/>
</dbReference>
<evidence type="ECO:0008006" key="4">
    <source>
        <dbReference type="Google" id="ProtNLM"/>
    </source>
</evidence>
<evidence type="ECO:0000313" key="3">
    <source>
        <dbReference type="Proteomes" id="UP000654075"/>
    </source>
</evidence>
<dbReference type="OrthoDB" id="1914176at2759"/>
<gene>
    <name evidence="2" type="ORF">PGLA1383_LOCUS42742</name>
</gene>
<protein>
    <recommendedName>
        <fullName evidence="4">C3H1-type domain-containing protein</fullName>
    </recommendedName>
</protein>
<dbReference type="Proteomes" id="UP000654075">
    <property type="component" value="Unassembled WGS sequence"/>
</dbReference>
<dbReference type="AlphaFoldDB" id="A0A813GHU7"/>
<name>A0A813GHU7_POLGL</name>
<accession>A0A813GHU7</accession>
<feature type="region of interest" description="Disordered" evidence="1">
    <location>
        <begin position="215"/>
        <end position="236"/>
    </location>
</feature>
<proteinExistence type="predicted"/>
<comment type="caution">
    <text evidence="2">The sequence shown here is derived from an EMBL/GenBank/DDBJ whole genome shotgun (WGS) entry which is preliminary data.</text>
</comment>
<sequence>MATIPTWTAGRPGRSGAARRAQQVRAQGRAIQCILGAVDALALHRGCQPSRLSAALAHILRGGAVPKSSHFVRGFCRCGQDCGFLHQAPEAQEGTIHDARTSPNLPTAAPPEDLQALMERMKWGMLHASETHAVPPAAAAPVVAERRSTMDLAASNVFSPVAVSAGSGDNADCTAAASGFTPQSASANSFQNQGLEFAFNVHAPTFQPIPHLHSGAADVSDSEDGPAGQIKRDARTSGASVRTFAGTFVPEAVAPSFTPGGVHTQLGPGSRVQVQGLQNRQEMNGQFGQLMHFDEAKMRWGVELECGTKVFVKTGNLLPRAKEPSHYSIDDSSLECSAESEFWGWPAGVGEEGVDMAKQIVESVQVPVARSASSDEVRRMILGEPDEYLRYIRETVGGDMFVQYVEKGATGKPEFRVSCSSQEALQAAKALVTDILDAAQEDLHILNPKHGML</sequence>
<reference evidence="2" key="1">
    <citation type="submission" date="2021-02" db="EMBL/GenBank/DDBJ databases">
        <authorList>
            <person name="Dougan E. K."/>
            <person name="Rhodes N."/>
            <person name="Thang M."/>
            <person name="Chan C."/>
        </authorList>
    </citation>
    <scope>NUCLEOTIDE SEQUENCE</scope>
</reference>
<evidence type="ECO:0000256" key="1">
    <source>
        <dbReference type="SAM" id="MobiDB-lite"/>
    </source>
</evidence>
<evidence type="ECO:0000313" key="2">
    <source>
        <dbReference type="EMBL" id="CAE8625761.1"/>
    </source>
</evidence>